<protein>
    <submittedName>
        <fullName evidence="2">DUF1538 domain-containing protein</fullName>
    </submittedName>
</protein>
<keyword evidence="1" id="KW-0812">Transmembrane</keyword>
<dbReference type="RefSeq" id="WP_154440735.1">
    <property type="nucleotide sequence ID" value="NZ_VUNQ01000024.1"/>
</dbReference>
<feature type="transmembrane region" description="Helical" evidence="1">
    <location>
        <begin position="7"/>
        <end position="30"/>
    </location>
</feature>
<name>A0A6N7XZR3_9FIRM</name>
<keyword evidence="3" id="KW-1185">Reference proteome</keyword>
<feature type="transmembrane region" description="Helical" evidence="1">
    <location>
        <begin position="206"/>
        <end position="230"/>
    </location>
</feature>
<evidence type="ECO:0000313" key="3">
    <source>
        <dbReference type="Proteomes" id="UP000469523"/>
    </source>
</evidence>
<comment type="caution">
    <text evidence="2">The sequence shown here is derived from an EMBL/GenBank/DDBJ whole genome shotgun (WGS) entry which is preliminary data.</text>
</comment>
<dbReference type="EMBL" id="VUNQ01000024">
    <property type="protein sequence ID" value="MSU02084.1"/>
    <property type="molecule type" value="Genomic_DNA"/>
</dbReference>
<feature type="transmembrane region" description="Helical" evidence="1">
    <location>
        <begin position="122"/>
        <end position="143"/>
    </location>
</feature>
<reference evidence="2 3" key="1">
    <citation type="submission" date="2019-09" db="EMBL/GenBank/DDBJ databases">
        <title>In-depth cultivation of the pig gut microbiome towards novel bacterial diversity and tailored functional studies.</title>
        <authorList>
            <person name="Wylensek D."/>
            <person name="Hitch T.C.A."/>
            <person name="Clavel T."/>
        </authorList>
    </citation>
    <scope>NUCLEOTIDE SEQUENCE [LARGE SCALE GENOMIC DNA]</scope>
    <source>
        <strain evidence="2 3">WCA3-693-APC-4?</strain>
    </source>
</reference>
<feature type="transmembrane region" description="Helical" evidence="1">
    <location>
        <begin position="150"/>
        <end position="166"/>
    </location>
</feature>
<dbReference type="InterPro" id="IPR011435">
    <property type="entry name" value="UmpAB"/>
</dbReference>
<dbReference type="Pfam" id="PF07556">
    <property type="entry name" value="DUF1538"/>
    <property type="match status" value="1"/>
</dbReference>
<accession>A0A6N7XZR3</accession>
<sequence length="233" mass="24333">MKGLQGLGALWETAASIIPLTAILAILQIFVLKKPLHSVKDFSIGFLLSVVGLHLFLKGTTMSLIPLGDSVGRNFVMIERKWLILIIGFAIGYCATLVEPGLKALALEVEELSSGAIPYKLLIQGVALGFGGGMAIGLLKILLNVPYIKVLIPLLLVVMILAFFAPEPFGAIAFDAASATTGPVNIPINMALAVGLASVIEGVDPLISGFGIVGLTSIGSMISVMILGILTKI</sequence>
<evidence type="ECO:0000256" key="1">
    <source>
        <dbReference type="SAM" id="Phobius"/>
    </source>
</evidence>
<dbReference type="Proteomes" id="UP000469523">
    <property type="component" value="Unassembled WGS sequence"/>
</dbReference>
<keyword evidence="1" id="KW-0472">Membrane</keyword>
<feature type="transmembrane region" description="Helical" evidence="1">
    <location>
        <begin position="82"/>
        <end position="102"/>
    </location>
</feature>
<evidence type="ECO:0000313" key="2">
    <source>
        <dbReference type="EMBL" id="MSU02084.1"/>
    </source>
</evidence>
<dbReference type="AlphaFoldDB" id="A0A6N7XZR3"/>
<gene>
    <name evidence="2" type="ORF">FYJ83_11440</name>
</gene>
<proteinExistence type="predicted"/>
<feature type="transmembrane region" description="Helical" evidence="1">
    <location>
        <begin position="42"/>
        <end position="61"/>
    </location>
</feature>
<keyword evidence="1" id="KW-1133">Transmembrane helix</keyword>
<organism evidence="2 3">
    <name type="scientific">Tissierella pigra</name>
    <dbReference type="NCBI Taxonomy" id="2607614"/>
    <lineage>
        <taxon>Bacteria</taxon>
        <taxon>Bacillati</taxon>
        <taxon>Bacillota</taxon>
        <taxon>Tissierellia</taxon>
        <taxon>Tissierellales</taxon>
        <taxon>Tissierellaceae</taxon>
        <taxon>Tissierella</taxon>
    </lineage>
</organism>